<dbReference type="InterPro" id="IPR029068">
    <property type="entry name" value="Glyas_Bleomycin-R_OHBP_Dase"/>
</dbReference>
<dbReference type="RefSeq" id="WP_162672888.1">
    <property type="nucleotide sequence ID" value="NZ_LR593886.1"/>
</dbReference>
<reference evidence="2 3" key="1">
    <citation type="submission" date="2019-05" db="EMBL/GenBank/DDBJ databases">
        <authorList>
            <consortium name="Science for Life Laboratories"/>
        </authorList>
    </citation>
    <scope>NUCLEOTIDE SEQUENCE [LARGE SCALE GENOMIC DNA]</scope>
    <source>
        <strain evidence="2">Soil9</strain>
    </source>
</reference>
<keyword evidence="3" id="KW-1185">Reference proteome</keyword>
<dbReference type="KEGG" id="gms:SOIL9_73430"/>
<protein>
    <recommendedName>
        <fullName evidence="1">VOC domain-containing protein</fullName>
    </recommendedName>
</protein>
<feature type="domain" description="VOC" evidence="1">
    <location>
        <begin position="4"/>
        <end position="129"/>
    </location>
</feature>
<dbReference type="Proteomes" id="UP000464178">
    <property type="component" value="Chromosome"/>
</dbReference>
<sequence length="154" mass="16483">MSEKNGLIPHLVVKNGAKAIEFYVAALGAVELARMPTEDGRLMHAALKIGDATLFLCDDFPEYCGGVSRAPAGPSPVTLHWCVPNCDAAIEKAQQAGAAVTMPAADMFWGDRYGQIVDPFGHAWSFSHPLTAEQKEAAEKAWAEQNPFGKKAVA</sequence>
<dbReference type="Gene3D" id="3.30.720.120">
    <property type="match status" value="1"/>
</dbReference>
<dbReference type="Pfam" id="PF00903">
    <property type="entry name" value="Glyoxalase"/>
    <property type="match status" value="1"/>
</dbReference>
<dbReference type="CDD" id="cd07246">
    <property type="entry name" value="VOC_like"/>
    <property type="match status" value="1"/>
</dbReference>
<dbReference type="AlphaFoldDB" id="A0A6P2DJK9"/>
<dbReference type="PANTHER" id="PTHR34109">
    <property type="entry name" value="BNAUNNG04460D PROTEIN-RELATED"/>
    <property type="match status" value="1"/>
</dbReference>
<dbReference type="InterPro" id="IPR004360">
    <property type="entry name" value="Glyas_Fos-R_dOase_dom"/>
</dbReference>
<name>A0A6P2DJK9_9BACT</name>
<proteinExistence type="predicted"/>
<gene>
    <name evidence="2" type="ORF">SOIL9_73430</name>
</gene>
<dbReference type="InterPro" id="IPR037523">
    <property type="entry name" value="VOC_core"/>
</dbReference>
<dbReference type="PROSITE" id="PS51819">
    <property type="entry name" value="VOC"/>
    <property type="match status" value="1"/>
</dbReference>
<dbReference type="EMBL" id="LR593886">
    <property type="protein sequence ID" value="VTS02957.1"/>
    <property type="molecule type" value="Genomic_DNA"/>
</dbReference>
<dbReference type="SUPFAM" id="SSF54593">
    <property type="entry name" value="Glyoxalase/Bleomycin resistance protein/Dihydroxybiphenyl dioxygenase"/>
    <property type="match status" value="1"/>
</dbReference>
<organism evidence="2 3">
    <name type="scientific">Gemmata massiliana</name>
    <dbReference type="NCBI Taxonomy" id="1210884"/>
    <lineage>
        <taxon>Bacteria</taxon>
        <taxon>Pseudomonadati</taxon>
        <taxon>Planctomycetota</taxon>
        <taxon>Planctomycetia</taxon>
        <taxon>Gemmatales</taxon>
        <taxon>Gemmataceae</taxon>
        <taxon>Gemmata</taxon>
    </lineage>
</organism>
<evidence type="ECO:0000313" key="2">
    <source>
        <dbReference type="EMBL" id="VTS02957.1"/>
    </source>
</evidence>
<dbReference type="PANTHER" id="PTHR34109:SF1">
    <property type="entry name" value="VOC DOMAIN-CONTAINING PROTEIN"/>
    <property type="match status" value="1"/>
</dbReference>
<evidence type="ECO:0000259" key="1">
    <source>
        <dbReference type="PROSITE" id="PS51819"/>
    </source>
</evidence>
<dbReference type="Gene3D" id="3.30.720.110">
    <property type="match status" value="1"/>
</dbReference>
<accession>A0A6P2DJK9</accession>
<evidence type="ECO:0000313" key="3">
    <source>
        <dbReference type="Proteomes" id="UP000464178"/>
    </source>
</evidence>